<name>A0A1Q6A1J8_9SPHI</name>
<dbReference type="Proteomes" id="UP000186720">
    <property type="component" value="Unassembled WGS sequence"/>
</dbReference>
<evidence type="ECO:0000313" key="3">
    <source>
        <dbReference type="EMBL" id="OKS87883.1"/>
    </source>
</evidence>
<accession>A0A1Q6A1J8</accession>
<reference evidence="3 4" key="1">
    <citation type="submission" date="2016-11" db="EMBL/GenBank/DDBJ databases">
        <title>Whole Genome Sequencing of Mucilaginibacter polytrichastri RG4-7(T) isolated from the moss sample.</title>
        <authorList>
            <person name="Li Y."/>
        </authorList>
    </citation>
    <scope>NUCLEOTIDE SEQUENCE [LARGE SCALE GENOMIC DNA]</scope>
    <source>
        <strain evidence="3 4">RG4-7</strain>
    </source>
</reference>
<dbReference type="InterPro" id="IPR024163">
    <property type="entry name" value="Aerotolerance_reg_N"/>
</dbReference>
<feature type="domain" description="Aerotolerance regulator N-terminal" evidence="2">
    <location>
        <begin position="1"/>
        <end position="77"/>
    </location>
</feature>
<dbReference type="AlphaFoldDB" id="A0A1Q6A1J8"/>
<dbReference type="STRING" id="1302689.RG47T_3346"/>
<sequence>MLQFLNPIWFFAAAAILIPVVIHLWNIRPGKVLKVGSTSLIVSASRKSSRSFKLLDILLLLLRCLLLLLIAMLLTAPIWQKKITAAKVKGWILLPKENFSEGYRHYKTSIDSLTKLGYEFHYFNNGFPKADLTKLLVETKDLKTLDTAAKQTTIYWNLLSQLNSQLPTDRPVYLYTANSANHFAGDKPQSALNLHWQTFTPADSVNTWVQDAWFNNNNTVKVVQGTSKPSGTTYNYFNIQADKGDARFAVNVNNGQPEVSLVNSKAKAVPVDTTTLRMAIYTDRNTADVNYLKAALDAVAKFTQRKTVIKQYSSISAIPAGQSWIFWISEQPFAARLLQQHTNIFAYQVGKQQSVNTHISSVSDIALPNGSEQIPLFKLIGATHQKGEIIWHDGFGRPVLDVEKQDNAAVYHFYSRFSPTWNDLAWSSSFPKLMLQLINVPSKNTITDQDRTSLSNEQIQPIKIAEMHAAVADKFTVQNDLGKYFWLALIVVFMVERWLATRTKIIQSNG</sequence>
<evidence type="ECO:0000313" key="4">
    <source>
        <dbReference type="Proteomes" id="UP000186720"/>
    </source>
</evidence>
<keyword evidence="1" id="KW-0472">Membrane</keyword>
<keyword evidence="1" id="KW-1133">Transmembrane helix</keyword>
<dbReference type="RefSeq" id="WP_074490426.1">
    <property type="nucleotide sequence ID" value="NZ_FPAM01000029.1"/>
</dbReference>
<gene>
    <name evidence="3" type="ORF">RG47T_3346</name>
</gene>
<dbReference type="EMBL" id="MPPL01000001">
    <property type="protein sequence ID" value="OKS87883.1"/>
    <property type="molecule type" value="Genomic_DNA"/>
</dbReference>
<comment type="caution">
    <text evidence="3">The sequence shown here is derived from an EMBL/GenBank/DDBJ whole genome shotgun (WGS) entry which is preliminary data.</text>
</comment>
<evidence type="ECO:0000259" key="2">
    <source>
        <dbReference type="Pfam" id="PF07584"/>
    </source>
</evidence>
<keyword evidence="4" id="KW-1185">Reference proteome</keyword>
<proteinExistence type="predicted"/>
<evidence type="ECO:0000256" key="1">
    <source>
        <dbReference type="SAM" id="Phobius"/>
    </source>
</evidence>
<keyword evidence="1" id="KW-0812">Transmembrane</keyword>
<dbReference type="Pfam" id="PF07584">
    <property type="entry name" value="BatA"/>
    <property type="match status" value="1"/>
</dbReference>
<organism evidence="3 4">
    <name type="scientific">Mucilaginibacter polytrichastri</name>
    <dbReference type="NCBI Taxonomy" id="1302689"/>
    <lineage>
        <taxon>Bacteria</taxon>
        <taxon>Pseudomonadati</taxon>
        <taxon>Bacteroidota</taxon>
        <taxon>Sphingobacteriia</taxon>
        <taxon>Sphingobacteriales</taxon>
        <taxon>Sphingobacteriaceae</taxon>
        <taxon>Mucilaginibacter</taxon>
    </lineage>
</organism>
<protein>
    <recommendedName>
        <fullName evidence="2">Aerotolerance regulator N-terminal domain-containing protein</fullName>
    </recommendedName>
</protein>
<feature type="transmembrane region" description="Helical" evidence="1">
    <location>
        <begin position="6"/>
        <end position="25"/>
    </location>
</feature>
<dbReference type="OrthoDB" id="890881at2"/>
<dbReference type="NCBIfam" id="TIGR02226">
    <property type="entry name" value="two_anch"/>
    <property type="match status" value="1"/>
</dbReference>
<feature type="transmembrane region" description="Helical" evidence="1">
    <location>
        <begin position="54"/>
        <end position="79"/>
    </location>
</feature>
<dbReference type="InterPro" id="IPR011933">
    <property type="entry name" value="Double_TM_dom"/>
</dbReference>